<sequence>MGASVQPHQLRVLGVEGADHVLAVHFDRGISAVDLQVRCGELIVRDESAEATANGTDTTYCNSYGTVCASTTQLTRSVEVKMAHASVRRCAR</sequence>
<evidence type="ECO:0000313" key="1">
    <source>
        <dbReference type="EMBL" id="KAG3216663.1"/>
    </source>
</evidence>
<dbReference type="AlphaFoldDB" id="A0A8T1HWR0"/>
<comment type="caution">
    <text evidence="1">The sequence shown here is derived from an EMBL/GenBank/DDBJ whole genome shotgun (WGS) entry which is preliminary data.</text>
</comment>
<accession>A0A8T1HWR0</accession>
<proteinExistence type="predicted"/>
<evidence type="ECO:0000313" key="2">
    <source>
        <dbReference type="Proteomes" id="UP000760860"/>
    </source>
</evidence>
<name>A0A8T1HWR0_9STRA</name>
<reference evidence="1" key="1">
    <citation type="submission" date="2018-05" db="EMBL/GenBank/DDBJ databases">
        <title>Effector identification in a new, highly contiguous assembly of the strawberry crown rot pathogen Phytophthora cactorum.</title>
        <authorList>
            <person name="Armitage A.D."/>
            <person name="Nellist C.F."/>
            <person name="Bates H."/>
            <person name="Vickerstaff R.J."/>
            <person name="Harrison R.J."/>
        </authorList>
    </citation>
    <scope>NUCLEOTIDE SEQUENCE</scope>
    <source>
        <strain evidence="1">P421</strain>
    </source>
</reference>
<organism evidence="1 2">
    <name type="scientific">Phytophthora cactorum</name>
    <dbReference type="NCBI Taxonomy" id="29920"/>
    <lineage>
        <taxon>Eukaryota</taxon>
        <taxon>Sar</taxon>
        <taxon>Stramenopiles</taxon>
        <taxon>Oomycota</taxon>
        <taxon>Peronosporomycetes</taxon>
        <taxon>Peronosporales</taxon>
        <taxon>Peronosporaceae</taxon>
        <taxon>Phytophthora</taxon>
    </lineage>
</organism>
<protein>
    <submittedName>
        <fullName evidence="1">Uncharacterized protein</fullName>
    </submittedName>
</protein>
<gene>
    <name evidence="1" type="ORF">PC129_g12486</name>
</gene>
<dbReference type="Proteomes" id="UP000760860">
    <property type="component" value="Unassembled WGS sequence"/>
</dbReference>
<dbReference type="EMBL" id="RCMV01000470">
    <property type="protein sequence ID" value="KAG3216663.1"/>
    <property type="molecule type" value="Genomic_DNA"/>
</dbReference>